<keyword evidence="7 18" id="KW-0028">Amino-acid biosynthesis</keyword>
<proteinExistence type="inferred from homology"/>
<dbReference type="Proteomes" id="UP000184295">
    <property type="component" value="Unassembled WGS sequence"/>
</dbReference>
<evidence type="ECO:0000313" key="21">
    <source>
        <dbReference type="EMBL" id="SHE66217.1"/>
    </source>
</evidence>
<dbReference type="EC" id="1.1.1.3" evidence="5 18"/>
<dbReference type="STRING" id="1121881.SAMN02745225_01259"/>
<gene>
    <name evidence="21" type="ORF">SAMN02745225_01259</name>
</gene>
<keyword evidence="10 18" id="KW-0560">Oxidoreductase</keyword>
<reference evidence="22" key="1">
    <citation type="submission" date="2016-11" db="EMBL/GenBank/DDBJ databases">
        <authorList>
            <person name="Varghese N."/>
            <person name="Submissions S."/>
        </authorList>
    </citation>
    <scope>NUCLEOTIDE SEQUENCE [LARGE SCALE GENOMIC DNA]</scope>
    <source>
        <strain evidence="22">DSM 19514</strain>
    </source>
</reference>
<dbReference type="InterPro" id="IPR002912">
    <property type="entry name" value="ACT_dom"/>
</dbReference>
<comment type="cofactor">
    <cofactor evidence="1">
        <name>a metal cation</name>
        <dbReference type="ChEBI" id="CHEBI:25213"/>
    </cofactor>
</comment>
<organism evidence="21 22">
    <name type="scientific">Ferrithrix thermotolerans DSM 19514</name>
    <dbReference type="NCBI Taxonomy" id="1121881"/>
    <lineage>
        <taxon>Bacteria</taxon>
        <taxon>Bacillati</taxon>
        <taxon>Actinomycetota</taxon>
        <taxon>Acidimicrobiia</taxon>
        <taxon>Acidimicrobiales</taxon>
        <taxon>Acidimicrobiaceae</taxon>
        <taxon>Ferrithrix</taxon>
    </lineage>
</organism>
<feature type="binding site" evidence="17">
    <location>
        <begin position="6"/>
        <end position="13"/>
    </location>
    <ligand>
        <name>NADP(+)</name>
        <dbReference type="ChEBI" id="CHEBI:58349"/>
    </ligand>
</feature>
<dbReference type="RefSeq" id="WP_218587422.1">
    <property type="nucleotide sequence ID" value="NZ_FQUL01000015.1"/>
</dbReference>
<dbReference type="InterPro" id="IPR045865">
    <property type="entry name" value="ACT-like_dom_sf"/>
</dbReference>
<sequence>MKIGLLGCGNVGSAFVKILIDNGDSIKERIGENLEISKILVRDLNRERDPWINTELLTTEAESIVGDPEIDIVVEVMGDLNPSKSLIEASLRRGKSVVTANKALLAEHYFEIEELAEQVGRDVFFEAAVAGGIPLIRSLRVSLVGERLSRVTGIVNGTTNFILTRMHEESLAFEEALAMAQRLGYAEADPRADLEGYDAAAKAAILSSIAFGMKVRFQDVLCEGISNLTAKDVEFASRHGFVIKLIAECARVQYENSQRLSVRVFPALLPATHPLSSVRDAFNAIFVEGEAVGELMFYGRGAGGLPTASAVMGDVIDAAQNLHYGSTERRLRRREVKVVPLDALESNFYVAIEVADKPGVLAKVATVFGECGVSIASMEQIGLGEEARLVFLTHSAKERSMVLTLDALAQLDSVRKIHRYLRVIDG</sequence>
<comment type="pathway">
    <text evidence="3 18">Amino-acid biosynthesis; L-methionine biosynthesis via de novo pathway; L-homoserine from L-aspartate: step 3/3.</text>
</comment>
<evidence type="ECO:0000256" key="3">
    <source>
        <dbReference type="ARBA" id="ARBA00005062"/>
    </source>
</evidence>
<dbReference type="PROSITE" id="PS01042">
    <property type="entry name" value="HOMOSER_DHGENASE"/>
    <property type="match status" value="1"/>
</dbReference>
<comment type="pathway">
    <text evidence="2 18">Amino-acid biosynthesis; L-threonine biosynthesis; L-threonine from L-aspartate: step 3/5.</text>
</comment>
<evidence type="ECO:0000256" key="17">
    <source>
        <dbReference type="PIRSR" id="PIRSR000098-2"/>
    </source>
</evidence>
<keyword evidence="11" id="KW-0915">Sodium</keyword>
<dbReference type="GO" id="GO:0050661">
    <property type="term" value="F:NADP binding"/>
    <property type="evidence" value="ECO:0007669"/>
    <property type="project" value="InterPro"/>
</dbReference>
<keyword evidence="22" id="KW-1185">Reference proteome</keyword>
<dbReference type="InterPro" id="IPR016204">
    <property type="entry name" value="HDH"/>
</dbReference>
<comment type="catalytic activity">
    <reaction evidence="15">
        <text>L-homoserine + NAD(+) = L-aspartate 4-semialdehyde + NADH + H(+)</text>
        <dbReference type="Rhea" id="RHEA:15757"/>
        <dbReference type="ChEBI" id="CHEBI:15378"/>
        <dbReference type="ChEBI" id="CHEBI:57476"/>
        <dbReference type="ChEBI" id="CHEBI:57540"/>
        <dbReference type="ChEBI" id="CHEBI:57945"/>
        <dbReference type="ChEBI" id="CHEBI:537519"/>
        <dbReference type="EC" id="1.1.1.3"/>
    </reaction>
    <physiologicalReaction direction="right-to-left" evidence="15">
        <dbReference type="Rhea" id="RHEA:15759"/>
    </physiologicalReaction>
</comment>
<dbReference type="UniPathway" id="UPA00051">
    <property type="reaction ID" value="UER00465"/>
</dbReference>
<dbReference type="NCBIfam" id="NF004976">
    <property type="entry name" value="PRK06349.1"/>
    <property type="match status" value="1"/>
</dbReference>
<dbReference type="EMBL" id="FQUL01000015">
    <property type="protein sequence ID" value="SHE66217.1"/>
    <property type="molecule type" value="Genomic_DNA"/>
</dbReference>
<dbReference type="GO" id="GO:0009086">
    <property type="term" value="P:methionine biosynthetic process"/>
    <property type="evidence" value="ECO:0007669"/>
    <property type="project" value="UniProtKB-KW"/>
</dbReference>
<evidence type="ECO:0000256" key="13">
    <source>
        <dbReference type="ARBA" id="ARBA00044930"/>
    </source>
</evidence>
<evidence type="ECO:0000256" key="4">
    <source>
        <dbReference type="ARBA" id="ARBA00006753"/>
    </source>
</evidence>
<evidence type="ECO:0000313" key="22">
    <source>
        <dbReference type="Proteomes" id="UP000184295"/>
    </source>
</evidence>
<comment type="catalytic activity">
    <reaction evidence="14">
        <text>L-homoserine + NADP(+) = L-aspartate 4-semialdehyde + NADPH + H(+)</text>
        <dbReference type="Rhea" id="RHEA:15761"/>
        <dbReference type="ChEBI" id="CHEBI:15378"/>
        <dbReference type="ChEBI" id="CHEBI:57476"/>
        <dbReference type="ChEBI" id="CHEBI:57783"/>
        <dbReference type="ChEBI" id="CHEBI:58349"/>
        <dbReference type="ChEBI" id="CHEBI:537519"/>
        <dbReference type="EC" id="1.1.1.3"/>
    </reaction>
    <physiologicalReaction direction="right-to-left" evidence="14">
        <dbReference type="Rhea" id="RHEA:15763"/>
    </physiologicalReaction>
</comment>
<evidence type="ECO:0000259" key="20">
    <source>
        <dbReference type="PROSITE" id="PS51671"/>
    </source>
</evidence>
<feature type="binding site" evidence="17">
    <location>
        <position position="187"/>
    </location>
    <ligand>
        <name>L-homoserine</name>
        <dbReference type="ChEBI" id="CHEBI:57476"/>
    </ligand>
</feature>
<name>A0A1M4VBD6_9ACTN</name>
<keyword evidence="8 18" id="KW-0791">Threonine biosynthesis</keyword>
<feature type="active site" description="Proton donor" evidence="16">
    <location>
        <position position="202"/>
    </location>
</feature>
<dbReference type="Gene3D" id="3.30.70.260">
    <property type="match status" value="1"/>
</dbReference>
<evidence type="ECO:0000256" key="5">
    <source>
        <dbReference type="ARBA" id="ARBA00013213"/>
    </source>
</evidence>
<dbReference type="InterPro" id="IPR005106">
    <property type="entry name" value="Asp/hSer_DH_NAD-bd"/>
</dbReference>
<accession>A0A1M4VBD6</accession>
<keyword evidence="9 17" id="KW-0521">NADP</keyword>
<evidence type="ECO:0000256" key="9">
    <source>
        <dbReference type="ARBA" id="ARBA00022857"/>
    </source>
</evidence>
<keyword evidence="12 18" id="KW-0486">Methionine biosynthesis</keyword>
<dbReference type="Pfam" id="PF03447">
    <property type="entry name" value="NAD_binding_3"/>
    <property type="match status" value="1"/>
</dbReference>
<evidence type="ECO:0000256" key="7">
    <source>
        <dbReference type="ARBA" id="ARBA00022605"/>
    </source>
</evidence>
<dbReference type="InterPro" id="IPR019811">
    <property type="entry name" value="HDH_CS"/>
</dbReference>
<dbReference type="GO" id="GO:0004412">
    <property type="term" value="F:homoserine dehydrogenase activity"/>
    <property type="evidence" value="ECO:0007669"/>
    <property type="project" value="UniProtKB-EC"/>
</dbReference>
<comment type="function">
    <text evidence="13">Catalyzes the conversion of L-aspartate-beta-semialdehyde (L-Asa) to L-homoserine (L-Hse), the third step in the biosynthesis of threonine and methionine from aspartate.</text>
</comment>
<protein>
    <recommendedName>
        <fullName evidence="6 18">Homoserine dehydrogenase</fullName>
        <ecNumber evidence="5 18">1.1.1.3</ecNumber>
    </recommendedName>
</protein>
<comment type="similarity">
    <text evidence="4 19">Belongs to the homoserine dehydrogenase family.</text>
</comment>
<dbReference type="Pfam" id="PF00742">
    <property type="entry name" value="Homoserine_dh"/>
    <property type="match status" value="1"/>
</dbReference>
<dbReference type="PANTHER" id="PTHR43331:SF1">
    <property type="entry name" value="HOMOSERINE DEHYDROGENASE"/>
    <property type="match status" value="1"/>
</dbReference>
<feature type="domain" description="ACT" evidence="20">
    <location>
        <begin position="349"/>
        <end position="422"/>
    </location>
</feature>
<evidence type="ECO:0000256" key="6">
    <source>
        <dbReference type="ARBA" id="ARBA00013376"/>
    </source>
</evidence>
<evidence type="ECO:0000256" key="1">
    <source>
        <dbReference type="ARBA" id="ARBA00001920"/>
    </source>
</evidence>
<evidence type="ECO:0000256" key="14">
    <source>
        <dbReference type="ARBA" id="ARBA00048841"/>
    </source>
</evidence>
<dbReference type="Pfam" id="PF01842">
    <property type="entry name" value="ACT"/>
    <property type="match status" value="1"/>
</dbReference>
<dbReference type="GO" id="GO:0009088">
    <property type="term" value="P:threonine biosynthetic process"/>
    <property type="evidence" value="ECO:0007669"/>
    <property type="project" value="UniProtKB-UniPathway"/>
</dbReference>
<dbReference type="InterPro" id="IPR001342">
    <property type="entry name" value="HDH_cat"/>
</dbReference>
<evidence type="ECO:0000256" key="15">
    <source>
        <dbReference type="ARBA" id="ARBA00049031"/>
    </source>
</evidence>
<evidence type="ECO:0000256" key="2">
    <source>
        <dbReference type="ARBA" id="ARBA00005056"/>
    </source>
</evidence>
<dbReference type="SUPFAM" id="SSF55021">
    <property type="entry name" value="ACT-like"/>
    <property type="match status" value="1"/>
</dbReference>
<dbReference type="UniPathway" id="UPA00050">
    <property type="reaction ID" value="UER00063"/>
</dbReference>
<dbReference type="AlphaFoldDB" id="A0A1M4VBD6"/>
<dbReference type="PANTHER" id="PTHR43331">
    <property type="entry name" value="HOMOSERINE DEHYDROGENASE"/>
    <property type="match status" value="1"/>
</dbReference>
<evidence type="ECO:0000256" key="11">
    <source>
        <dbReference type="ARBA" id="ARBA00023053"/>
    </source>
</evidence>
<evidence type="ECO:0000256" key="18">
    <source>
        <dbReference type="RuleBase" id="RU000579"/>
    </source>
</evidence>
<dbReference type="FunFam" id="3.30.360.10:FF:000005">
    <property type="entry name" value="Homoserine dehydrogenase"/>
    <property type="match status" value="1"/>
</dbReference>
<dbReference type="SUPFAM" id="SSF51735">
    <property type="entry name" value="NAD(P)-binding Rossmann-fold domains"/>
    <property type="match status" value="1"/>
</dbReference>
<evidence type="ECO:0000256" key="16">
    <source>
        <dbReference type="PIRSR" id="PIRSR000098-1"/>
    </source>
</evidence>
<feature type="binding site" evidence="17">
    <location>
        <position position="102"/>
    </location>
    <ligand>
        <name>NADPH</name>
        <dbReference type="ChEBI" id="CHEBI:57783"/>
    </ligand>
</feature>
<evidence type="ECO:0000256" key="8">
    <source>
        <dbReference type="ARBA" id="ARBA00022697"/>
    </source>
</evidence>
<dbReference type="Gene3D" id="3.40.50.720">
    <property type="entry name" value="NAD(P)-binding Rossmann-like Domain"/>
    <property type="match status" value="1"/>
</dbReference>
<dbReference type="CDD" id="cd04881">
    <property type="entry name" value="ACT_HSDH-Hom"/>
    <property type="match status" value="1"/>
</dbReference>
<evidence type="ECO:0000256" key="19">
    <source>
        <dbReference type="RuleBase" id="RU004171"/>
    </source>
</evidence>
<dbReference type="PIRSF" id="PIRSF000098">
    <property type="entry name" value="Homoser_dehydrog"/>
    <property type="match status" value="1"/>
</dbReference>
<dbReference type="Gene3D" id="3.30.360.10">
    <property type="entry name" value="Dihydrodipicolinate Reductase, domain 2"/>
    <property type="match status" value="1"/>
</dbReference>
<evidence type="ECO:0000256" key="10">
    <source>
        <dbReference type="ARBA" id="ARBA00023002"/>
    </source>
</evidence>
<evidence type="ECO:0000256" key="12">
    <source>
        <dbReference type="ARBA" id="ARBA00023167"/>
    </source>
</evidence>
<dbReference type="SUPFAM" id="SSF55347">
    <property type="entry name" value="Glyceraldehyde-3-phosphate dehydrogenase-like, C-terminal domain"/>
    <property type="match status" value="1"/>
</dbReference>
<dbReference type="PROSITE" id="PS51671">
    <property type="entry name" value="ACT"/>
    <property type="match status" value="1"/>
</dbReference>
<dbReference type="InterPro" id="IPR036291">
    <property type="entry name" value="NAD(P)-bd_dom_sf"/>
</dbReference>